<feature type="region of interest" description="Disordered" evidence="1">
    <location>
        <begin position="1"/>
        <end position="60"/>
    </location>
</feature>
<keyword evidence="3" id="KW-1185">Reference proteome</keyword>
<accession>A0A8S1IU37</accession>
<reference evidence="2" key="1">
    <citation type="submission" date="2020-12" db="EMBL/GenBank/DDBJ databases">
        <authorList>
            <person name="Iha C."/>
        </authorList>
    </citation>
    <scope>NUCLEOTIDE SEQUENCE</scope>
</reference>
<dbReference type="EMBL" id="CAJHUC010000670">
    <property type="protein sequence ID" value="CAD7697519.1"/>
    <property type="molecule type" value="Genomic_DNA"/>
</dbReference>
<sequence>MDVSTQTAPLIPGAAPPPEPGGPPQDDPPPTPAPGGGQQADGQASGGANRNAPAANQPEEMSVVVMPTRVRVDSSVVCAHCTISWLSNCVLGATILSK</sequence>
<proteinExistence type="predicted"/>
<feature type="compositionally biased region" description="Pro residues" evidence="1">
    <location>
        <begin position="14"/>
        <end position="33"/>
    </location>
</feature>
<organism evidence="2 3">
    <name type="scientific">Ostreobium quekettii</name>
    <dbReference type="NCBI Taxonomy" id="121088"/>
    <lineage>
        <taxon>Eukaryota</taxon>
        <taxon>Viridiplantae</taxon>
        <taxon>Chlorophyta</taxon>
        <taxon>core chlorophytes</taxon>
        <taxon>Ulvophyceae</taxon>
        <taxon>TCBD clade</taxon>
        <taxon>Bryopsidales</taxon>
        <taxon>Ostreobineae</taxon>
        <taxon>Ostreobiaceae</taxon>
        <taxon>Ostreobium</taxon>
    </lineage>
</organism>
<protein>
    <submittedName>
        <fullName evidence="2">Uncharacterized protein</fullName>
    </submittedName>
</protein>
<dbReference type="Proteomes" id="UP000708148">
    <property type="component" value="Unassembled WGS sequence"/>
</dbReference>
<feature type="non-terminal residue" evidence="2">
    <location>
        <position position="98"/>
    </location>
</feature>
<evidence type="ECO:0000313" key="2">
    <source>
        <dbReference type="EMBL" id="CAD7697519.1"/>
    </source>
</evidence>
<comment type="caution">
    <text evidence="2">The sequence shown here is derived from an EMBL/GenBank/DDBJ whole genome shotgun (WGS) entry which is preliminary data.</text>
</comment>
<dbReference type="AlphaFoldDB" id="A0A8S1IU37"/>
<dbReference type="OrthoDB" id="1711136at2759"/>
<evidence type="ECO:0000256" key="1">
    <source>
        <dbReference type="SAM" id="MobiDB-lite"/>
    </source>
</evidence>
<evidence type="ECO:0000313" key="3">
    <source>
        <dbReference type="Proteomes" id="UP000708148"/>
    </source>
</evidence>
<name>A0A8S1IU37_9CHLO</name>
<gene>
    <name evidence="2" type="ORF">OSTQU699_LOCUS2889</name>
</gene>